<evidence type="ECO:0000313" key="2">
    <source>
        <dbReference type="EMBL" id="MBB5985548.1"/>
    </source>
</evidence>
<dbReference type="Proteomes" id="UP001138540">
    <property type="component" value="Unassembled WGS sequence"/>
</dbReference>
<organism evidence="2 3">
    <name type="scientific">Sphingobium lignivorans</name>
    <dbReference type="NCBI Taxonomy" id="2735886"/>
    <lineage>
        <taxon>Bacteria</taxon>
        <taxon>Pseudomonadati</taxon>
        <taxon>Pseudomonadota</taxon>
        <taxon>Alphaproteobacteria</taxon>
        <taxon>Sphingomonadales</taxon>
        <taxon>Sphingomonadaceae</taxon>
        <taxon>Sphingobium</taxon>
    </lineage>
</organism>
<evidence type="ECO:0008006" key="4">
    <source>
        <dbReference type="Google" id="ProtNLM"/>
    </source>
</evidence>
<comment type="caution">
    <text evidence="2">The sequence shown here is derived from an EMBL/GenBank/DDBJ whole genome shotgun (WGS) entry which is preliminary data.</text>
</comment>
<name>A0ABR6NE41_9SPHN</name>
<proteinExistence type="predicted"/>
<evidence type="ECO:0000313" key="3">
    <source>
        <dbReference type="Proteomes" id="UP001138540"/>
    </source>
</evidence>
<sequence length="247" mass="27551">MYRLIRQTDGSIQYRPDGPDVPPVPALHSRPPAPVGTAVAPCVKAGHCREPIIYHRPAATICEDCPGPALQPGTERAAPRSGTGALTAFGMYWKRDQIRWSGQPRLFGRQKRGPGKVDFAEQVGVYLLHDRDRIIYVGRATEKLCARLKAHTGDRMAGRWDRFSWFGMRAVGKDGLLHTPSSSWNHNVIIETMEALMIESLEPPLNRKRGDNLSGAEYLQVADPEIEHLHRTQLLAELIHTTGWSPP</sequence>
<protein>
    <recommendedName>
        <fullName evidence="4">GIY-YIG domain-containing protein</fullName>
    </recommendedName>
</protein>
<gene>
    <name evidence="2" type="ORF">HNP60_001522</name>
</gene>
<reference evidence="2 3" key="1">
    <citation type="submission" date="2020-08" db="EMBL/GenBank/DDBJ databases">
        <title>Exploring microbial biodiversity for novel pathways involved in the catabolism of aromatic compounds derived from lignin.</title>
        <authorList>
            <person name="Elkins J."/>
        </authorList>
    </citation>
    <scope>NUCLEOTIDE SEQUENCE [LARGE SCALE GENOMIC DNA]</scope>
    <source>
        <strain evidence="2 3">B1D3A</strain>
    </source>
</reference>
<evidence type="ECO:0000256" key="1">
    <source>
        <dbReference type="SAM" id="MobiDB-lite"/>
    </source>
</evidence>
<dbReference type="RefSeq" id="WP_221414623.1">
    <property type="nucleotide sequence ID" value="NZ_JACHKA010000001.1"/>
</dbReference>
<keyword evidence="3" id="KW-1185">Reference proteome</keyword>
<feature type="region of interest" description="Disordered" evidence="1">
    <location>
        <begin position="1"/>
        <end position="32"/>
    </location>
</feature>
<accession>A0ABR6NE41</accession>
<dbReference type="EMBL" id="JACHKA010000001">
    <property type="protein sequence ID" value="MBB5985548.1"/>
    <property type="molecule type" value="Genomic_DNA"/>
</dbReference>